<keyword evidence="14" id="KW-1185">Reference proteome</keyword>
<sequence>MKTFCNSKIHITETKLLRKIASIFALMSLGGLAHAQSSVQIYGIVDTAVETMNNVGATKSNLTRMPNLTGSVPSRLGFRGREDLGGGLSASFTLEMGIGPDSGALNQGGRGFGRQSFVSLNGPWGSLGLGRQYTMLFWSVLDADVIGPSLHSMASLDNYFPNARADNAISYKGTFSGLTVGATYSFGRDAVNAGPSPSGTNCAGESSTDSKTCREWSAMLKYDTGAWGAAFAHDELRGGPGAFAGLTSSDKVDKRTMLNGYVKLGGAKIGGGYMRRKNDGYIASPRNDLWFVGVTYPIGQWSMDAQYNQLKYKDNADKGQLLVLRGTYNLSKRTAAYASLGYMKNSGNAAFGASSAQAGGTPMPGVNQTGFGMGLRHMF</sequence>
<evidence type="ECO:0000313" key="14">
    <source>
        <dbReference type="Proteomes" id="UP000255070"/>
    </source>
</evidence>
<dbReference type="GO" id="GO:0046930">
    <property type="term" value="C:pore complex"/>
    <property type="evidence" value="ECO:0007669"/>
    <property type="project" value="UniProtKB-KW"/>
</dbReference>
<dbReference type="InterPro" id="IPR002299">
    <property type="entry name" value="Porin_Neis"/>
</dbReference>
<evidence type="ECO:0000256" key="3">
    <source>
        <dbReference type="ARBA" id="ARBA00022448"/>
    </source>
</evidence>
<comment type="subcellular location">
    <subcellularLocation>
        <location evidence="1">Cell outer membrane</location>
        <topology evidence="1">Multi-pass membrane protein</topology>
    </subcellularLocation>
</comment>
<keyword evidence="8" id="KW-0626">Porin</keyword>
<evidence type="ECO:0000259" key="12">
    <source>
        <dbReference type="Pfam" id="PF13609"/>
    </source>
</evidence>
<comment type="caution">
    <text evidence="13">The sequence shown here is derived from an EMBL/GenBank/DDBJ whole genome shotgun (WGS) entry which is preliminary data.</text>
</comment>
<dbReference type="EMBL" id="UFXL01000001">
    <property type="protein sequence ID" value="SUY78065.1"/>
    <property type="molecule type" value="Genomic_DNA"/>
</dbReference>
<evidence type="ECO:0000256" key="2">
    <source>
        <dbReference type="ARBA" id="ARBA00011233"/>
    </source>
</evidence>
<dbReference type="Pfam" id="PF13609">
    <property type="entry name" value="Porin_4"/>
    <property type="match status" value="1"/>
</dbReference>
<dbReference type="CDD" id="cd00342">
    <property type="entry name" value="gram_neg_porins"/>
    <property type="match status" value="1"/>
</dbReference>
<dbReference type="PRINTS" id="PR00182">
    <property type="entry name" value="ECOLNEIPORIN"/>
</dbReference>
<evidence type="ECO:0000256" key="4">
    <source>
        <dbReference type="ARBA" id="ARBA00022452"/>
    </source>
</evidence>
<dbReference type="InterPro" id="IPR023614">
    <property type="entry name" value="Porin_dom_sf"/>
</dbReference>
<evidence type="ECO:0000313" key="13">
    <source>
        <dbReference type="EMBL" id="SUY78065.1"/>
    </source>
</evidence>
<dbReference type="InterPro" id="IPR001702">
    <property type="entry name" value="Porin_Gram-ve"/>
</dbReference>
<gene>
    <name evidence="13" type="ORF">NCTC10698_02975</name>
</gene>
<accession>A0A8B4S6X1</accession>
<keyword evidence="9" id="KW-0472">Membrane</keyword>
<keyword evidence="5" id="KW-0812">Transmembrane</keyword>
<evidence type="ECO:0000256" key="1">
    <source>
        <dbReference type="ARBA" id="ARBA00004571"/>
    </source>
</evidence>
<dbReference type="GO" id="GO:0034220">
    <property type="term" value="P:monoatomic ion transmembrane transport"/>
    <property type="evidence" value="ECO:0007669"/>
    <property type="project" value="InterPro"/>
</dbReference>
<dbReference type="GO" id="GO:0009279">
    <property type="term" value="C:cell outer membrane"/>
    <property type="evidence" value="ECO:0007669"/>
    <property type="project" value="UniProtKB-SubCell"/>
</dbReference>
<dbReference type="InterPro" id="IPR050298">
    <property type="entry name" value="Gram-neg_bact_OMP"/>
</dbReference>
<dbReference type="Proteomes" id="UP000255070">
    <property type="component" value="Unassembled WGS sequence"/>
</dbReference>
<dbReference type="GO" id="GO:0015288">
    <property type="term" value="F:porin activity"/>
    <property type="evidence" value="ECO:0007669"/>
    <property type="project" value="UniProtKB-KW"/>
</dbReference>
<dbReference type="PANTHER" id="PTHR34501">
    <property type="entry name" value="PROTEIN YDDL-RELATED"/>
    <property type="match status" value="1"/>
</dbReference>
<dbReference type="AlphaFoldDB" id="A0A8B4S6X1"/>
<evidence type="ECO:0000256" key="7">
    <source>
        <dbReference type="ARBA" id="ARBA00023065"/>
    </source>
</evidence>
<feature type="signal peptide" evidence="11">
    <location>
        <begin position="1"/>
        <end position="35"/>
    </location>
</feature>
<keyword evidence="10" id="KW-0998">Cell outer membrane</keyword>
<dbReference type="PANTHER" id="PTHR34501:SF9">
    <property type="entry name" value="MAJOR OUTER MEMBRANE PROTEIN P.IA"/>
    <property type="match status" value="1"/>
</dbReference>
<evidence type="ECO:0000256" key="10">
    <source>
        <dbReference type="ARBA" id="ARBA00023237"/>
    </source>
</evidence>
<feature type="chain" id="PRO_5032674599" evidence="11">
    <location>
        <begin position="36"/>
        <end position="379"/>
    </location>
</feature>
<dbReference type="Gene3D" id="2.40.160.10">
    <property type="entry name" value="Porin"/>
    <property type="match status" value="1"/>
</dbReference>
<keyword evidence="7" id="KW-0406">Ion transport</keyword>
<evidence type="ECO:0000256" key="5">
    <source>
        <dbReference type="ARBA" id="ARBA00022692"/>
    </source>
</evidence>
<comment type="subunit">
    <text evidence="2">Homotrimer.</text>
</comment>
<organism evidence="13 14">
    <name type="scientific">Comamonas testosteroni</name>
    <name type="common">Pseudomonas testosteroni</name>
    <dbReference type="NCBI Taxonomy" id="285"/>
    <lineage>
        <taxon>Bacteria</taxon>
        <taxon>Pseudomonadati</taxon>
        <taxon>Pseudomonadota</taxon>
        <taxon>Betaproteobacteria</taxon>
        <taxon>Burkholderiales</taxon>
        <taxon>Comamonadaceae</taxon>
        <taxon>Comamonas</taxon>
    </lineage>
</organism>
<proteinExistence type="predicted"/>
<evidence type="ECO:0000256" key="9">
    <source>
        <dbReference type="ARBA" id="ARBA00023136"/>
    </source>
</evidence>
<dbReference type="PRINTS" id="PR00184">
    <property type="entry name" value="NEISSPPORIN"/>
</dbReference>
<reference evidence="13 14" key="1">
    <citation type="submission" date="2018-06" db="EMBL/GenBank/DDBJ databases">
        <authorList>
            <consortium name="Pathogen Informatics"/>
            <person name="Doyle S."/>
        </authorList>
    </citation>
    <scope>NUCLEOTIDE SEQUENCE [LARGE SCALE GENOMIC DNA]</scope>
    <source>
        <strain evidence="13 14">NCTC10698</strain>
    </source>
</reference>
<dbReference type="InterPro" id="IPR033900">
    <property type="entry name" value="Gram_neg_porin_domain"/>
</dbReference>
<keyword evidence="4" id="KW-1134">Transmembrane beta strand</keyword>
<evidence type="ECO:0000256" key="6">
    <source>
        <dbReference type="ARBA" id="ARBA00022729"/>
    </source>
</evidence>
<dbReference type="SUPFAM" id="SSF56935">
    <property type="entry name" value="Porins"/>
    <property type="match status" value="1"/>
</dbReference>
<feature type="domain" description="Porin" evidence="12">
    <location>
        <begin position="25"/>
        <end position="348"/>
    </location>
</feature>
<keyword evidence="3" id="KW-0813">Transport</keyword>
<keyword evidence="6 11" id="KW-0732">Signal</keyword>
<evidence type="ECO:0000256" key="8">
    <source>
        <dbReference type="ARBA" id="ARBA00023114"/>
    </source>
</evidence>
<name>A0A8B4S6X1_COMTE</name>
<protein>
    <submittedName>
        <fullName evidence="13">Outer membrane porin protein 32</fullName>
    </submittedName>
</protein>
<evidence type="ECO:0000256" key="11">
    <source>
        <dbReference type="SAM" id="SignalP"/>
    </source>
</evidence>